<evidence type="ECO:0000313" key="2">
    <source>
        <dbReference type="EMBL" id="KAG2375653.1"/>
    </source>
</evidence>
<dbReference type="Proteomes" id="UP000743370">
    <property type="component" value="Unassembled WGS sequence"/>
</dbReference>
<gene>
    <name evidence="2" type="ORF">HKW66_Vig0161930</name>
</gene>
<organism evidence="2 3">
    <name type="scientific">Phaseolus angularis</name>
    <name type="common">Azuki bean</name>
    <name type="synonym">Vigna angularis</name>
    <dbReference type="NCBI Taxonomy" id="3914"/>
    <lineage>
        <taxon>Eukaryota</taxon>
        <taxon>Viridiplantae</taxon>
        <taxon>Streptophyta</taxon>
        <taxon>Embryophyta</taxon>
        <taxon>Tracheophyta</taxon>
        <taxon>Spermatophyta</taxon>
        <taxon>Magnoliopsida</taxon>
        <taxon>eudicotyledons</taxon>
        <taxon>Gunneridae</taxon>
        <taxon>Pentapetalae</taxon>
        <taxon>rosids</taxon>
        <taxon>fabids</taxon>
        <taxon>Fabales</taxon>
        <taxon>Fabaceae</taxon>
        <taxon>Papilionoideae</taxon>
        <taxon>50 kb inversion clade</taxon>
        <taxon>NPAAA clade</taxon>
        <taxon>indigoferoid/millettioid clade</taxon>
        <taxon>Phaseoleae</taxon>
        <taxon>Vigna</taxon>
    </lineage>
</organism>
<sequence length="217" mass="22926">MIKILSHFISSPCSMLHACHFQQNQTPISVFQRQNLTPPITHLFNTSIKTKPSPLTSSSDQYFHLQILLPVTQRHGISSGVHRMGATQGASSSPIRIGPHQKTPHPPLVLHGLPRFLRTRHCVAREAAGIAVGVGGADPGNPAGGEVLGDGGGGGGGGGELRGVSVRVRGRGRDQTVDELPPHIPQRLSGPLDGVRSENVSPLSDALHTPPYASCLQ</sequence>
<reference evidence="2 3" key="1">
    <citation type="submission" date="2020-05" db="EMBL/GenBank/DDBJ databases">
        <title>Vigna angularis (adzuki bean) Var. LongXiaoDou No. 4 denovo assembly.</title>
        <authorList>
            <person name="Xiang H."/>
        </authorList>
    </citation>
    <scope>NUCLEOTIDE SEQUENCE [LARGE SCALE GENOMIC DNA]</scope>
    <source>
        <tissue evidence="2">Leaf</tissue>
    </source>
</reference>
<accession>A0A8T0JL18</accession>
<dbReference type="EMBL" id="JABFOF010000010">
    <property type="protein sequence ID" value="KAG2375653.1"/>
    <property type="molecule type" value="Genomic_DNA"/>
</dbReference>
<comment type="caution">
    <text evidence="2">The sequence shown here is derived from an EMBL/GenBank/DDBJ whole genome shotgun (WGS) entry which is preliminary data.</text>
</comment>
<evidence type="ECO:0000313" key="3">
    <source>
        <dbReference type="Proteomes" id="UP000743370"/>
    </source>
</evidence>
<dbReference type="AlphaFoldDB" id="A0A8T0JL18"/>
<evidence type="ECO:0000256" key="1">
    <source>
        <dbReference type="SAM" id="MobiDB-lite"/>
    </source>
</evidence>
<name>A0A8T0JL18_PHAAN</name>
<proteinExistence type="predicted"/>
<feature type="compositionally biased region" description="Gly residues" evidence="1">
    <location>
        <begin position="142"/>
        <end position="161"/>
    </location>
</feature>
<protein>
    <submittedName>
        <fullName evidence="2">Uncharacterized protein</fullName>
    </submittedName>
</protein>
<feature type="region of interest" description="Disordered" evidence="1">
    <location>
        <begin position="142"/>
        <end position="217"/>
    </location>
</feature>